<organism evidence="2 3">
    <name type="scientific">Muraenolepis orangiensis</name>
    <name type="common">Patagonian moray cod</name>
    <dbReference type="NCBI Taxonomy" id="630683"/>
    <lineage>
        <taxon>Eukaryota</taxon>
        <taxon>Metazoa</taxon>
        <taxon>Chordata</taxon>
        <taxon>Craniata</taxon>
        <taxon>Vertebrata</taxon>
        <taxon>Euteleostomi</taxon>
        <taxon>Actinopterygii</taxon>
        <taxon>Neopterygii</taxon>
        <taxon>Teleostei</taxon>
        <taxon>Neoteleostei</taxon>
        <taxon>Acanthomorphata</taxon>
        <taxon>Zeiogadaria</taxon>
        <taxon>Gadariae</taxon>
        <taxon>Gadiformes</taxon>
        <taxon>Muraenolepidoidei</taxon>
        <taxon>Muraenolepididae</taxon>
        <taxon>Muraenolepis</taxon>
    </lineage>
</organism>
<gene>
    <name evidence="2" type="ORF">NHX12_023542</name>
</gene>
<dbReference type="GO" id="GO:0016020">
    <property type="term" value="C:membrane"/>
    <property type="evidence" value="ECO:0007669"/>
    <property type="project" value="InterPro"/>
</dbReference>
<feature type="non-terminal residue" evidence="2">
    <location>
        <position position="1"/>
    </location>
</feature>
<sequence length="73" mass="8302">GRTVAAVAWTCKRHSGCTFDEDSDASLCDYRQGQEDDFDWQLIRTYSLPHATPDLLRGQPPYSIFSYILSLCI</sequence>
<reference evidence="2" key="1">
    <citation type="submission" date="2022-07" db="EMBL/GenBank/DDBJ databases">
        <title>Chromosome-level genome of Muraenolepis orangiensis.</title>
        <authorList>
            <person name="Kim J."/>
        </authorList>
    </citation>
    <scope>NUCLEOTIDE SEQUENCE</scope>
    <source>
        <strain evidence="2">KU_S4_2022</strain>
        <tissue evidence="2">Muscle</tissue>
    </source>
</reference>
<accession>A0A9Q0EKB7</accession>
<name>A0A9Q0EKB7_9TELE</name>
<evidence type="ECO:0000259" key="1">
    <source>
        <dbReference type="PROSITE" id="PS50060"/>
    </source>
</evidence>
<protein>
    <recommendedName>
        <fullName evidence="1">MAM domain-containing protein</fullName>
    </recommendedName>
</protein>
<proteinExistence type="predicted"/>
<dbReference type="EMBL" id="JANIIK010000039">
    <property type="protein sequence ID" value="KAJ3609015.1"/>
    <property type="molecule type" value="Genomic_DNA"/>
</dbReference>
<feature type="domain" description="MAM" evidence="1">
    <location>
        <begin position="15"/>
        <end position="54"/>
    </location>
</feature>
<comment type="caution">
    <text evidence="2">The sequence shown here is derived from an EMBL/GenBank/DDBJ whole genome shotgun (WGS) entry which is preliminary data.</text>
</comment>
<dbReference type="InterPro" id="IPR000998">
    <property type="entry name" value="MAM_dom"/>
</dbReference>
<keyword evidence="3" id="KW-1185">Reference proteome</keyword>
<dbReference type="AlphaFoldDB" id="A0A9Q0EKB7"/>
<dbReference type="Proteomes" id="UP001148018">
    <property type="component" value="Unassembled WGS sequence"/>
</dbReference>
<dbReference type="Gene3D" id="2.60.120.200">
    <property type="match status" value="1"/>
</dbReference>
<evidence type="ECO:0000313" key="2">
    <source>
        <dbReference type="EMBL" id="KAJ3609015.1"/>
    </source>
</evidence>
<dbReference type="OrthoDB" id="8934511at2759"/>
<evidence type="ECO:0000313" key="3">
    <source>
        <dbReference type="Proteomes" id="UP001148018"/>
    </source>
</evidence>
<dbReference type="PROSITE" id="PS50060">
    <property type="entry name" value="MAM_2"/>
    <property type="match status" value="1"/>
</dbReference>